<keyword evidence="3" id="KW-1185">Reference proteome</keyword>
<dbReference type="EMBL" id="JBGBPQ010000003">
    <property type="protein sequence ID" value="KAL1527355.1"/>
    <property type="molecule type" value="Genomic_DNA"/>
</dbReference>
<dbReference type="Pfam" id="PF00702">
    <property type="entry name" value="Hydrolase"/>
    <property type="match status" value="1"/>
</dbReference>
<evidence type="ECO:0008006" key="4">
    <source>
        <dbReference type="Google" id="ProtNLM"/>
    </source>
</evidence>
<dbReference type="InterPro" id="IPR023198">
    <property type="entry name" value="PGP-like_dom2"/>
</dbReference>
<dbReference type="InterPro" id="IPR023214">
    <property type="entry name" value="HAD_sf"/>
</dbReference>
<comment type="caution">
    <text evidence="2">The sequence shown here is derived from an EMBL/GenBank/DDBJ whole genome shotgun (WGS) entry which is preliminary data.</text>
</comment>
<dbReference type="GO" id="GO:0006281">
    <property type="term" value="P:DNA repair"/>
    <property type="evidence" value="ECO:0007669"/>
    <property type="project" value="TreeGrafter"/>
</dbReference>
<dbReference type="PANTHER" id="PTHR43434">
    <property type="entry name" value="PHOSPHOGLYCOLATE PHOSPHATASE"/>
    <property type="match status" value="1"/>
</dbReference>
<protein>
    <recommendedName>
        <fullName evidence="4">Phosphoglycolate phosphatase</fullName>
    </recommendedName>
</protein>
<proteinExistence type="predicted"/>
<reference evidence="2 3" key="1">
    <citation type="journal article" date="2024" name="Science">
        <title>Giant polyketide synthase enzymes in the biosynthesis of giant marine polyether toxins.</title>
        <authorList>
            <person name="Fallon T.R."/>
            <person name="Shende V.V."/>
            <person name="Wierzbicki I.H."/>
            <person name="Pendleton A.L."/>
            <person name="Watervoot N.F."/>
            <person name="Auber R.P."/>
            <person name="Gonzalez D.J."/>
            <person name="Wisecaver J.H."/>
            <person name="Moore B.S."/>
        </authorList>
    </citation>
    <scope>NUCLEOTIDE SEQUENCE [LARGE SCALE GENOMIC DNA]</scope>
    <source>
        <strain evidence="2 3">12B1</strain>
    </source>
</reference>
<dbReference type="InterPro" id="IPR050155">
    <property type="entry name" value="HAD-like_hydrolase_sf"/>
</dbReference>
<dbReference type="AlphaFoldDB" id="A0AB34JZK5"/>
<dbReference type="PANTHER" id="PTHR43434:SF1">
    <property type="entry name" value="PHOSPHOGLYCOLATE PHOSPHATASE"/>
    <property type="match status" value="1"/>
</dbReference>
<evidence type="ECO:0000256" key="1">
    <source>
        <dbReference type="SAM" id="MobiDB-lite"/>
    </source>
</evidence>
<dbReference type="SUPFAM" id="SSF56784">
    <property type="entry name" value="HAD-like"/>
    <property type="match status" value="1"/>
</dbReference>
<dbReference type="GO" id="GO:0005829">
    <property type="term" value="C:cytosol"/>
    <property type="evidence" value="ECO:0007669"/>
    <property type="project" value="TreeGrafter"/>
</dbReference>
<feature type="compositionally biased region" description="Pro residues" evidence="1">
    <location>
        <begin position="22"/>
        <end position="38"/>
    </location>
</feature>
<dbReference type="GO" id="GO:0008967">
    <property type="term" value="F:phosphoglycolate phosphatase activity"/>
    <property type="evidence" value="ECO:0007669"/>
    <property type="project" value="TreeGrafter"/>
</dbReference>
<dbReference type="Gene3D" id="1.10.150.240">
    <property type="entry name" value="Putative phosphatase, domain 2"/>
    <property type="match status" value="1"/>
</dbReference>
<organism evidence="2 3">
    <name type="scientific">Prymnesium parvum</name>
    <name type="common">Toxic golden alga</name>
    <dbReference type="NCBI Taxonomy" id="97485"/>
    <lineage>
        <taxon>Eukaryota</taxon>
        <taxon>Haptista</taxon>
        <taxon>Haptophyta</taxon>
        <taxon>Prymnesiophyceae</taxon>
        <taxon>Prymnesiales</taxon>
        <taxon>Prymnesiaceae</taxon>
        <taxon>Prymnesium</taxon>
    </lineage>
</organism>
<sequence>MWRPLHRCAELPLHCFSAAFHRPPPPRSSPPPAPPARGAPPAHAPLSSLDVIVFDKDGTLLDFAATWLSALREVAEHVAASVHQPSLATQLLRTGGYLPATAGRAAAVSAGSIMLEGTNDELALAWIALHPEVAARWASQPGALAASMSAVLKRASVRDATPLTRGARGALLRMREAGLRLAVVTNDDEELALAQLDRLGWLPLFDAVVGQDSGHGAKPGGGGVSAAIAAVGSRPARALMVGDSATDIAAGRAAGCLGTVAIVPRGAELPSELAAANYRVADLEELVSLLAEQGFSPLRQ</sequence>
<dbReference type="PRINTS" id="PR00413">
    <property type="entry name" value="HADHALOGNASE"/>
</dbReference>
<accession>A0AB34JZK5</accession>
<gene>
    <name evidence="2" type="ORF">AB1Y20_016025</name>
</gene>
<dbReference type="Proteomes" id="UP001515480">
    <property type="component" value="Unassembled WGS sequence"/>
</dbReference>
<evidence type="ECO:0000313" key="2">
    <source>
        <dbReference type="EMBL" id="KAL1527355.1"/>
    </source>
</evidence>
<dbReference type="NCBIfam" id="TIGR01549">
    <property type="entry name" value="HAD-SF-IA-v1"/>
    <property type="match status" value="1"/>
</dbReference>
<feature type="region of interest" description="Disordered" evidence="1">
    <location>
        <begin position="22"/>
        <end position="42"/>
    </location>
</feature>
<dbReference type="InterPro" id="IPR036412">
    <property type="entry name" value="HAD-like_sf"/>
</dbReference>
<dbReference type="SFLD" id="SFLDS00003">
    <property type="entry name" value="Haloacid_Dehalogenase"/>
    <property type="match status" value="1"/>
</dbReference>
<evidence type="ECO:0000313" key="3">
    <source>
        <dbReference type="Proteomes" id="UP001515480"/>
    </source>
</evidence>
<dbReference type="SFLD" id="SFLDG01129">
    <property type="entry name" value="C1.5:_HAD__Beta-PGM__Phosphata"/>
    <property type="match status" value="1"/>
</dbReference>
<name>A0AB34JZK5_PRYPA</name>
<dbReference type="Gene3D" id="3.40.50.1000">
    <property type="entry name" value="HAD superfamily/HAD-like"/>
    <property type="match status" value="1"/>
</dbReference>
<dbReference type="InterPro" id="IPR006439">
    <property type="entry name" value="HAD-SF_hydro_IA"/>
</dbReference>